<gene>
    <name evidence="2" type="ORF">HG263_16730</name>
</gene>
<evidence type="ECO:0000256" key="1">
    <source>
        <dbReference type="SAM" id="Phobius"/>
    </source>
</evidence>
<organism evidence="2 3">
    <name type="scientific">Pseudoalteromonas caenipelagi</name>
    <dbReference type="NCBI Taxonomy" id="2726988"/>
    <lineage>
        <taxon>Bacteria</taxon>
        <taxon>Pseudomonadati</taxon>
        <taxon>Pseudomonadota</taxon>
        <taxon>Gammaproteobacteria</taxon>
        <taxon>Alteromonadales</taxon>
        <taxon>Pseudoalteromonadaceae</taxon>
        <taxon>Pseudoalteromonas</taxon>
    </lineage>
</organism>
<evidence type="ECO:0000313" key="3">
    <source>
        <dbReference type="Proteomes" id="UP000586305"/>
    </source>
</evidence>
<dbReference type="AlphaFoldDB" id="A0A849VFX4"/>
<sequence>MSQRVIKFWQKRSLRFWLTSGLCITVAPLLVFTLVSFTYINSQIIAPLITLSNEQSEIVQPINELQVAILDVSNSITKFTIDGQLSHQEEFTREAQQIDAAFAQLATIHNVGHQQLLSDLNQAKAQ</sequence>
<dbReference type="EMBL" id="JABBPG010000008">
    <property type="protein sequence ID" value="NOU52176.1"/>
    <property type="molecule type" value="Genomic_DNA"/>
</dbReference>
<dbReference type="RefSeq" id="WP_171627234.1">
    <property type="nucleotide sequence ID" value="NZ_JABBPG010000008.1"/>
</dbReference>
<name>A0A849VFX4_9GAMM</name>
<feature type="transmembrane region" description="Helical" evidence="1">
    <location>
        <begin position="16"/>
        <end position="40"/>
    </location>
</feature>
<dbReference type="Proteomes" id="UP000586305">
    <property type="component" value="Unassembled WGS sequence"/>
</dbReference>
<accession>A0A849VFX4</accession>
<keyword evidence="1" id="KW-0812">Transmembrane</keyword>
<keyword evidence="1" id="KW-0472">Membrane</keyword>
<protein>
    <submittedName>
        <fullName evidence="2">Uncharacterized protein</fullName>
    </submittedName>
</protein>
<keyword evidence="3" id="KW-1185">Reference proteome</keyword>
<proteinExistence type="predicted"/>
<reference evidence="2 3" key="1">
    <citation type="submission" date="2020-04" db="EMBL/GenBank/DDBJ databases">
        <title>Pseudoalteromonas caenipelagi sp. nov., isolated from a tidal flat.</title>
        <authorList>
            <person name="Park S."/>
            <person name="Yoon J.-H."/>
        </authorList>
    </citation>
    <scope>NUCLEOTIDE SEQUENCE [LARGE SCALE GENOMIC DNA]</scope>
    <source>
        <strain evidence="2 3">JBTF-M23</strain>
    </source>
</reference>
<keyword evidence="1" id="KW-1133">Transmembrane helix</keyword>
<comment type="caution">
    <text evidence="2">The sequence shown here is derived from an EMBL/GenBank/DDBJ whole genome shotgun (WGS) entry which is preliminary data.</text>
</comment>
<evidence type="ECO:0000313" key="2">
    <source>
        <dbReference type="EMBL" id="NOU52176.1"/>
    </source>
</evidence>